<sequence>MPVRIYAETEFWFASIKVIMIIGLLLLSIILALGGGPNGDRIGFRYWSHPGAMNEYLVGGAAGRFCAFIYSLTFSVFSFNFGAAKTFIWRLITFYILGALAIGIICRSDAQGLTAGGYGAAASPWVIAIKQSGIQLLYSVINAGIICSAWSSGNSYLFMSSRSLYSLSVSGNAPAVFQRCTKYGIPIYAIAASSLFGLLAYLNVSSSSSLVFNWFINLTNTAGFTSWTCCGIILLRFRKACKAQGITNLPFQSRLHPYAAWGCICIFSTLLLLNGFSVFFPGHWSVSSFLTAYLGFPVFLTIYFAHRIWDRKSKWLISPNEVDLTSGLDAVLAAEETEEVGASRGKLTKLKAFLF</sequence>
<feature type="transmembrane region" description="Helical" evidence="5">
    <location>
        <begin position="183"/>
        <end position="202"/>
    </location>
</feature>
<evidence type="ECO:0000256" key="1">
    <source>
        <dbReference type="ARBA" id="ARBA00004141"/>
    </source>
</evidence>
<feature type="domain" description="Amino acid permease/ SLC12A" evidence="6">
    <location>
        <begin position="3"/>
        <end position="80"/>
    </location>
</feature>
<name>A0A9N9W6H3_9HYPO</name>
<dbReference type="InterPro" id="IPR050524">
    <property type="entry name" value="APC_YAT"/>
</dbReference>
<dbReference type="Gene3D" id="1.20.1740.10">
    <property type="entry name" value="Amino acid/polyamine transporter I"/>
    <property type="match status" value="1"/>
</dbReference>
<feature type="transmembrane region" description="Helical" evidence="5">
    <location>
        <begin position="258"/>
        <end position="280"/>
    </location>
</feature>
<feature type="domain" description="Amino acid permease/ SLC12A" evidence="6">
    <location>
        <begin position="83"/>
        <end position="313"/>
    </location>
</feature>
<keyword evidence="4 5" id="KW-0472">Membrane</keyword>
<feature type="transmembrane region" description="Helical" evidence="5">
    <location>
        <begin position="56"/>
        <end position="81"/>
    </location>
</feature>
<reference evidence="7" key="1">
    <citation type="submission" date="2021-10" db="EMBL/GenBank/DDBJ databases">
        <authorList>
            <person name="Piombo E."/>
        </authorList>
    </citation>
    <scope>NUCLEOTIDE SEQUENCE</scope>
</reference>
<keyword evidence="2 5" id="KW-0812">Transmembrane</keyword>
<dbReference type="PANTHER" id="PTHR43341:SF38">
    <property type="entry name" value="PROLINE TRANSPORTER (EUROFUNG)"/>
    <property type="match status" value="1"/>
</dbReference>
<organism evidence="7 8">
    <name type="scientific">Clonostachys solani</name>
    <dbReference type="NCBI Taxonomy" id="160281"/>
    <lineage>
        <taxon>Eukaryota</taxon>
        <taxon>Fungi</taxon>
        <taxon>Dikarya</taxon>
        <taxon>Ascomycota</taxon>
        <taxon>Pezizomycotina</taxon>
        <taxon>Sordariomycetes</taxon>
        <taxon>Hypocreomycetidae</taxon>
        <taxon>Hypocreales</taxon>
        <taxon>Bionectriaceae</taxon>
        <taxon>Clonostachys</taxon>
    </lineage>
</organism>
<dbReference type="OrthoDB" id="3900342at2759"/>
<proteinExistence type="predicted"/>
<dbReference type="PIRSF" id="PIRSF006060">
    <property type="entry name" value="AA_transporter"/>
    <property type="match status" value="1"/>
</dbReference>
<dbReference type="Pfam" id="PF00324">
    <property type="entry name" value="AA_permease"/>
    <property type="match status" value="2"/>
</dbReference>
<evidence type="ECO:0000256" key="4">
    <source>
        <dbReference type="ARBA" id="ARBA00023136"/>
    </source>
</evidence>
<dbReference type="EMBL" id="CABFOC020000013">
    <property type="protein sequence ID" value="CAH0045893.1"/>
    <property type="molecule type" value="Genomic_DNA"/>
</dbReference>
<feature type="transmembrane region" description="Helical" evidence="5">
    <location>
        <begin position="214"/>
        <end position="237"/>
    </location>
</feature>
<dbReference type="GO" id="GO:0015171">
    <property type="term" value="F:amino acid transmembrane transporter activity"/>
    <property type="evidence" value="ECO:0007669"/>
    <property type="project" value="TreeGrafter"/>
</dbReference>
<feature type="transmembrane region" description="Helical" evidence="5">
    <location>
        <begin position="286"/>
        <end position="305"/>
    </location>
</feature>
<evidence type="ECO:0000313" key="7">
    <source>
        <dbReference type="EMBL" id="CAH0045893.1"/>
    </source>
</evidence>
<evidence type="ECO:0000259" key="6">
    <source>
        <dbReference type="Pfam" id="PF00324"/>
    </source>
</evidence>
<dbReference type="AlphaFoldDB" id="A0A9N9W6H3"/>
<feature type="transmembrane region" description="Helical" evidence="5">
    <location>
        <begin position="12"/>
        <end position="35"/>
    </location>
</feature>
<evidence type="ECO:0000313" key="8">
    <source>
        <dbReference type="Proteomes" id="UP000775872"/>
    </source>
</evidence>
<dbReference type="PANTHER" id="PTHR43341">
    <property type="entry name" value="AMINO ACID PERMEASE"/>
    <property type="match status" value="1"/>
</dbReference>
<keyword evidence="8" id="KW-1185">Reference proteome</keyword>
<evidence type="ECO:0000256" key="5">
    <source>
        <dbReference type="SAM" id="Phobius"/>
    </source>
</evidence>
<evidence type="ECO:0000256" key="3">
    <source>
        <dbReference type="ARBA" id="ARBA00022989"/>
    </source>
</evidence>
<protein>
    <recommendedName>
        <fullName evidence="6">Amino acid permease/ SLC12A domain-containing protein</fullName>
    </recommendedName>
</protein>
<dbReference type="GO" id="GO:0016020">
    <property type="term" value="C:membrane"/>
    <property type="evidence" value="ECO:0007669"/>
    <property type="project" value="UniProtKB-SubCell"/>
</dbReference>
<dbReference type="InterPro" id="IPR004841">
    <property type="entry name" value="AA-permease/SLC12A_dom"/>
</dbReference>
<dbReference type="Proteomes" id="UP000775872">
    <property type="component" value="Unassembled WGS sequence"/>
</dbReference>
<gene>
    <name evidence="7" type="ORF">CSOL1703_00012525</name>
</gene>
<evidence type="ECO:0000256" key="2">
    <source>
        <dbReference type="ARBA" id="ARBA00022692"/>
    </source>
</evidence>
<comment type="subcellular location">
    <subcellularLocation>
        <location evidence="1">Membrane</location>
        <topology evidence="1">Multi-pass membrane protein</topology>
    </subcellularLocation>
</comment>
<feature type="transmembrane region" description="Helical" evidence="5">
    <location>
        <begin position="87"/>
        <end position="106"/>
    </location>
</feature>
<accession>A0A9N9W6H3</accession>
<comment type="caution">
    <text evidence="7">The sequence shown here is derived from an EMBL/GenBank/DDBJ whole genome shotgun (WGS) entry which is preliminary data.</text>
</comment>
<keyword evidence="3 5" id="KW-1133">Transmembrane helix</keyword>